<dbReference type="AlphaFoldDB" id="B4VIV7"/>
<accession>B4VIV7</accession>
<sequence>MGSSCAIALSVIGQDICRGDPPYKINITHPSILSGRPASSISNYLTRRTLRPGRVETS</sequence>
<dbReference type="Proteomes" id="UP000003835">
    <property type="component" value="Unassembled WGS sequence"/>
</dbReference>
<protein>
    <submittedName>
        <fullName evidence="1">Uncharacterized protein</fullName>
    </submittedName>
</protein>
<organism evidence="1 2">
    <name type="scientific">Coleofasciculus chthonoplastes PCC 7420</name>
    <dbReference type="NCBI Taxonomy" id="118168"/>
    <lineage>
        <taxon>Bacteria</taxon>
        <taxon>Bacillati</taxon>
        <taxon>Cyanobacteriota</taxon>
        <taxon>Cyanophyceae</taxon>
        <taxon>Coleofasciculales</taxon>
        <taxon>Coleofasciculaceae</taxon>
        <taxon>Coleofasciculus</taxon>
    </lineage>
</organism>
<dbReference type="HOGENOM" id="CLU_2971600_0_0_3"/>
<dbReference type="EMBL" id="DS989842">
    <property type="protein sequence ID" value="EDX77975.1"/>
    <property type="molecule type" value="Genomic_DNA"/>
</dbReference>
<evidence type="ECO:0000313" key="1">
    <source>
        <dbReference type="EMBL" id="EDX77975.1"/>
    </source>
</evidence>
<proteinExistence type="predicted"/>
<dbReference type="STRING" id="118168.MC7420_7713"/>
<evidence type="ECO:0000313" key="2">
    <source>
        <dbReference type="Proteomes" id="UP000003835"/>
    </source>
</evidence>
<name>B4VIV7_9CYAN</name>
<keyword evidence="2" id="KW-1185">Reference proteome</keyword>
<gene>
    <name evidence="1" type="ORF">MC7420_7713</name>
</gene>
<reference evidence="1 2" key="1">
    <citation type="submission" date="2008-07" db="EMBL/GenBank/DDBJ databases">
        <authorList>
            <person name="Tandeau de Marsac N."/>
            <person name="Ferriera S."/>
            <person name="Johnson J."/>
            <person name="Kravitz S."/>
            <person name="Beeson K."/>
            <person name="Sutton G."/>
            <person name="Rogers Y.-H."/>
            <person name="Friedman R."/>
            <person name="Frazier M."/>
            <person name="Venter J.C."/>
        </authorList>
    </citation>
    <scope>NUCLEOTIDE SEQUENCE [LARGE SCALE GENOMIC DNA]</scope>
    <source>
        <strain evidence="1 2">PCC 7420</strain>
    </source>
</reference>